<dbReference type="GeneID" id="61037356"/>
<protein>
    <submittedName>
        <fullName evidence="2">Polysaccharide pyruvyl transferase</fullName>
    </submittedName>
</protein>
<organism evidence="2">
    <name type="scientific">Leuconostoc mesenteroides</name>
    <dbReference type="NCBI Taxonomy" id="1245"/>
    <lineage>
        <taxon>Bacteria</taxon>
        <taxon>Bacillati</taxon>
        <taxon>Bacillota</taxon>
        <taxon>Bacilli</taxon>
        <taxon>Lactobacillales</taxon>
        <taxon>Lactobacillaceae</taxon>
        <taxon>Leuconostoc</taxon>
    </lineage>
</organism>
<keyword evidence="2" id="KW-0808">Transferase</keyword>
<evidence type="ECO:0000259" key="1">
    <source>
        <dbReference type="Pfam" id="PF04230"/>
    </source>
</evidence>
<dbReference type="PANTHER" id="PTHR36836:SF1">
    <property type="entry name" value="COLANIC ACID BIOSYNTHESIS PROTEIN WCAK"/>
    <property type="match status" value="1"/>
</dbReference>
<accession>A0A7S6VFU8</accession>
<dbReference type="Pfam" id="PF04230">
    <property type="entry name" value="PS_pyruv_trans"/>
    <property type="match status" value="1"/>
</dbReference>
<dbReference type="GO" id="GO:0016740">
    <property type="term" value="F:transferase activity"/>
    <property type="evidence" value="ECO:0007669"/>
    <property type="project" value="UniProtKB-KW"/>
</dbReference>
<sequence length="363" mass="42835">MIKCFVSGYWKSNLGDDLFLKIVCERYPHVKFYTFLDKKNSEQFKQYNNLTIIYNNFLFRIVNKLMRKMGMLQLQDILGPLLAKNFLEIGGSIFMQDKRWQYRLKQRNYARNQYSKYFIIGSNFGPFYDQEYEEKYKELFDSVDGISFRDSYSYNLFAEKNMTKASDVIFGLSTSEYKRQNKKKQVVISVVDNDSKNKDTSFNLQDKYESKIITTINKLTQEGYDVILMSFCKYEGDTDVINRIYSRLGNNNHVKTFEYFHDIESALKLIADSEKVIASRFHACVLGLLFGCKVLPIAYSDKMMNLIQDIYKEKKWLSIKEFVNSDINSENFIYLSENAAKLIGRDAENQFQFLDGFMKQIDF</sequence>
<reference evidence="2" key="1">
    <citation type="journal article" date="2020" name="FEMS Microbiol. Lett.">
        <title>Screening for texturing Leuconostoc and genomics behind polysaccharide production.</title>
        <authorList>
            <person name="Poulsen V.K."/>
            <person name="Koza A."/>
            <person name="Al-Nakeeb K."/>
            <person name="Oeregaard G."/>
        </authorList>
    </citation>
    <scope>NUCLEOTIDE SEQUENCE</scope>
    <source>
        <strain evidence="2">Ln5</strain>
    </source>
</reference>
<name>A0A7S6VFU8_LEUME</name>
<dbReference type="InterPro" id="IPR007345">
    <property type="entry name" value="Polysacch_pyruvyl_Trfase"/>
</dbReference>
<dbReference type="PANTHER" id="PTHR36836">
    <property type="entry name" value="COLANIC ACID BIOSYNTHESIS PROTEIN WCAK"/>
    <property type="match status" value="1"/>
</dbReference>
<feature type="domain" description="Polysaccharide pyruvyl transferase" evidence="1">
    <location>
        <begin position="13"/>
        <end position="300"/>
    </location>
</feature>
<dbReference type="RefSeq" id="WP_014947519.1">
    <property type="nucleotide sequence ID" value="NZ_JBMDIF010000002.1"/>
</dbReference>
<dbReference type="EMBL" id="MT799687">
    <property type="protein sequence ID" value="QOW37878.1"/>
    <property type="molecule type" value="Genomic_DNA"/>
</dbReference>
<evidence type="ECO:0000313" key="2">
    <source>
        <dbReference type="EMBL" id="QOW37878.1"/>
    </source>
</evidence>
<proteinExistence type="predicted"/>
<dbReference type="AlphaFoldDB" id="A0A7S6VFU8"/>